<dbReference type="RefSeq" id="WP_290194949.1">
    <property type="nucleotide sequence ID" value="NZ_CP047654.1"/>
</dbReference>
<comment type="caution">
    <text evidence="1">The sequence shown here is derived from an EMBL/GenBank/DDBJ whole genome shotgun (WGS) entry which is preliminary data.</text>
</comment>
<sequence length="203" mass="22176">MALMKKMSGDAVEADYRLFEAALATLESAGFIPRHEPSLADVTQKGNSVLLRWLRARPLTVLLSLRDVDDEQFFDHVWVDPVEYTRLSAGELVELVRDVAAATGREDELGGVRVIFDPGSACSGSLSYRLGQDVVDVSFDMDPDFGDEDAEAQIVRALAPEGTVPHLLFDRASARCTVVWAPVDNGSFFDALDAENQTAVEEA</sequence>
<evidence type="ECO:0000313" key="2">
    <source>
        <dbReference type="Proteomes" id="UP001180840"/>
    </source>
</evidence>
<proteinExistence type="predicted"/>
<dbReference type="EMBL" id="JAVDXZ010000001">
    <property type="protein sequence ID" value="MDR7329824.1"/>
    <property type="molecule type" value="Genomic_DNA"/>
</dbReference>
<gene>
    <name evidence="1" type="ORF">J2S39_001500</name>
</gene>
<organism evidence="1 2">
    <name type="scientific">Corynebacterium guangdongense</name>
    <dbReference type="NCBI Taxonomy" id="1783348"/>
    <lineage>
        <taxon>Bacteria</taxon>
        <taxon>Bacillati</taxon>
        <taxon>Actinomycetota</taxon>
        <taxon>Actinomycetes</taxon>
        <taxon>Mycobacteriales</taxon>
        <taxon>Corynebacteriaceae</taxon>
        <taxon>Corynebacterium</taxon>
    </lineage>
</organism>
<protein>
    <submittedName>
        <fullName evidence="1">Uncharacterized protein</fullName>
    </submittedName>
</protein>
<keyword evidence="2" id="KW-1185">Reference proteome</keyword>
<name>A0ABU1ZY15_9CORY</name>
<accession>A0ABU1ZY15</accession>
<evidence type="ECO:0000313" key="1">
    <source>
        <dbReference type="EMBL" id="MDR7329824.1"/>
    </source>
</evidence>
<reference evidence="1" key="1">
    <citation type="submission" date="2023-07" db="EMBL/GenBank/DDBJ databases">
        <title>Sequencing the genomes of 1000 actinobacteria strains.</title>
        <authorList>
            <person name="Klenk H.-P."/>
        </authorList>
    </citation>
    <scope>NUCLEOTIDE SEQUENCE</scope>
    <source>
        <strain evidence="1">DSM 107476</strain>
    </source>
</reference>
<dbReference type="Proteomes" id="UP001180840">
    <property type="component" value="Unassembled WGS sequence"/>
</dbReference>